<dbReference type="KEGG" id="dtx:ATSB10_06360"/>
<evidence type="ECO:0000313" key="3">
    <source>
        <dbReference type="Proteomes" id="UP000077255"/>
    </source>
</evidence>
<feature type="chain" id="PRO_5007818399" evidence="1">
    <location>
        <begin position="22"/>
        <end position="108"/>
    </location>
</feature>
<dbReference type="STRING" id="445710.ATSB10_06360"/>
<protein>
    <submittedName>
        <fullName evidence="2">Uncharacterized protein</fullName>
    </submittedName>
</protein>
<keyword evidence="1" id="KW-0732">Signal</keyword>
<organism evidence="2 3">
    <name type="scientific">Dyella thiooxydans</name>
    <dbReference type="NCBI Taxonomy" id="445710"/>
    <lineage>
        <taxon>Bacteria</taxon>
        <taxon>Pseudomonadati</taxon>
        <taxon>Pseudomonadota</taxon>
        <taxon>Gammaproteobacteria</taxon>
        <taxon>Lysobacterales</taxon>
        <taxon>Rhodanobacteraceae</taxon>
        <taxon>Dyella</taxon>
    </lineage>
</organism>
<keyword evidence="3" id="KW-1185">Reference proteome</keyword>
<proteinExistence type="predicted"/>
<gene>
    <name evidence="2" type="ORF">ATSB10_06360</name>
</gene>
<dbReference type="EMBL" id="CP014841">
    <property type="protein sequence ID" value="AND68090.1"/>
    <property type="molecule type" value="Genomic_DNA"/>
</dbReference>
<dbReference type="RefSeq" id="WP_063670376.1">
    <property type="nucleotide sequence ID" value="NZ_CP014841.1"/>
</dbReference>
<evidence type="ECO:0000256" key="1">
    <source>
        <dbReference type="SAM" id="SignalP"/>
    </source>
</evidence>
<dbReference type="Proteomes" id="UP000077255">
    <property type="component" value="Chromosome"/>
</dbReference>
<name>A0A160MY01_9GAMM</name>
<sequence length="108" mass="10948">MKAPNLLALSAAVLITAASLAAVNHSITVVPVAEINGVKVIDLAPVNVTPSAEEMRAAALTAVTEVTGQPAPGGLGVRAEADLPLIGAPMAMPYYSFGKKLGRISTKE</sequence>
<reference evidence="2 3" key="1">
    <citation type="submission" date="2016-02" db="EMBL/GenBank/DDBJ databases">
        <title>Complete genome sequencing and analysis of ATSB10, Dyella thiooxydans isolated from rhizosphere soil of sunflower (Helianthus annuus L.).</title>
        <authorList>
            <person name="Lee Y."/>
            <person name="Hwangbo K."/>
            <person name="Chung H."/>
            <person name="Yoo J."/>
            <person name="Kim K.Y."/>
            <person name="Sa T.M."/>
            <person name="Um Y."/>
            <person name="Madhaiyan M."/>
        </authorList>
    </citation>
    <scope>NUCLEOTIDE SEQUENCE [LARGE SCALE GENOMIC DNA]</scope>
    <source>
        <strain evidence="2 3">ATSB10</strain>
    </source>
</reference>
<dbReference type="AlphaFoldDB" id="A0A160MY01"/>
<accession>A0A160MY01</accession>
<evidence type="ECO:0000313" key="2">
    <source>
        <dbReference type="EMBL" id="AND68090.1"/>
    </source>
</evidence>
<dbReference type="OrthoDB" id="5957970at2"/>
<dbReference type="PATRIC" id="fig|445710.3.peg.630"/>
<feature type="signal peptide" evidence="1">
    <location>
        <begin position="1"/>
        <end position="21"/>
    </location>
</feature>